<keyword evidence="2" id="KW-1185">Reference proteome</keyword>
<organism evidence="1 2">
    <name type="scientific">Plutella xylostella</name>
    <name type="common">Diamondback moth</name>
    <name type="synonym">Plutella maculipennis</name>
    <dbReference type="NCBI Taxonomy" id="51655"/>
    <lineage>
        <taxon>Eukaryota</taxon>
        <taxon>Metazoa</taxon>
        <taxon>Ecdysozoa</taxon>
        <taxon>Arthropoda</taxon>
        <taxon>Hexapoda</taxon>
        <taxon>Insecta</taxon>
        <taxon>Pterygota</taxon>
        <taxon>Neoptera</taxon>
        <taxon>Endopterygota</taxon>
        <taxon>Lepidoptera</taxon>
        <taxon>Glossata</taxon>
        <taxon>Ditrysia</taxon>
        <taxon>Yponomeutoidea</taxon>
        <taxon>Plutellidae</taxon>
        <taxon>Plutella</taxon>
    </lineage>
</organism>
<protein>
    <submittedName>
        <fullName evidence="1">Uncharacterized protein</fullName>
    </submittedName>
</protein>
<sequence>MRNEALLMLQLARLRRELRRPLLLLEASGVEGDGVPELKQALTNVPVVVG</sequence>
<dbReference type="Proteomes" id="UP000823941">
    <property type="component" value="Chromosome 15"/>
</dbReference>
<accession>A0ABQ7QF20</accession>
<comment type="caution">
    <text evidence="1">The sequence shown here is derived from an EMBL/GenBank/DDBJ whole genome shotgun (WGS) entry which is preliminary data.</text>
</comment>
<evidence type="ECO:0000313" key="2">
    <source>
        <dbReference type="Proteomes" id="UP000823941"/>
    </source>
</evidence>
<reference evidence="1 2" key="1">
    <citation type="submission" date="2021-06" db="EMBL/GenBank/DDBJ databases">
        <title>A haploid diamondback moth (Plutella xylostella L.) genome assembly resolves 31 chromosomes and identifies a diamide resistance mutation.</title>
        <authorList>
            <person name="Ward C.M."/>
            <person name="Perry K.D."/>
            <person name="Baker G."/>
            <person name="Powis K."/>
            <person name="Heckel D.G."/>
            <person name="Baxter S.W."/>
        </authorList>
    </citation>
    <scope>NUCLEOTIDE SEQUENCE [LARGE SCALE GENOMIC DNA]</scope>
    <source>
        <strain evidence="1 2">LV</strain>
        <tissue evidence="1">Single pupa</tissue>
    </source>
</reference>
<evidence type="ECO:0000313" key="1">
    <source>
        <dbReference type="EMBL" id="KAG7303807.1"/>
    </source>
</evidence>
<name>A0ABQ7QF20_PLUXY</name>
<proteinExistence type="predicted"/>
<gene>
    <name evidence="1" type="ORF">JYU34_010702</name>
</gene>
<dbReference type="EMBL" id="JAHIBW010000015">
    <property type="protein sequence ID" value="KAG7303807.1"/>
    <property type="molecule type" value="Genomic_DNA"/>
</dbReference>